<dbReference type="AlphaFoldDB" id="A0AAV3PS16"/>
<dbReference type="PANTHER" id="PTHR48475:SF2">
    <property type="entry name" value="RIBONUCLEASE H"/>
    <property type="match status" value="1"/>
</dbReference>
<dbReference type="Proteomes" id="UP001454036">
    <property type="component" value="Unassembled WGS sequence"/>
</dbReference>
<sequence>MYPWAGRRGTRVNQPSGGAEQRVWLLYVDGASSPGSSGAGILLFSPEGQKIRYAVRFAFAASNNEAEYKGLASGLLLANSFGEKHIHIRMDS</sequence>
<dbReference type="InterPro" id="IPR036397">
    <property type="entry name" value="RNaseH_sf"/>
</dbReference>
<name>A0AAV3PS16_LITER</name>
<dbReference type="InterPro" id="IPR012337">
    <property type="entry name" value="RNaseH-like_sf"/>
</dbReference>
<dbReference type="Gene3D" id="3.30.420.10">
    <property type="entry name" value="Ribonuclease H-like superfamily/Ribonuclease H"/>
    <property type="match status" value="1"/>
</dbReference>
<proteinExistence type="predicted"/>
<feature type="domain" description="RNase H type-1" evidence="1">
    <location>
        <begin position="20"/>
        <end position="92"/>
    </location>
</feature>
<reference evidence="2 3" key="1">
    <citation type="submission" date="2024-01" db="EMBL/GenBank/DDBJ databases">
        <title>The complete chloroplast genome sequence of Lithospermum erythrorhizon: insights into the phylogenetic relationship among Boraginaceae species and the maternal lineages of purple gromwells.</title>
        <authorList>
            <person name="Okada T."/>
            <person name="Watanabe K."/>
        </authorList>
    </citation>
    <scope>NUCLEOTIDE SEQUENCE [LARGE SCALE GENOMIC DNA]</scope>
</reference>
<dbReference type="EMBL" id="BAABME010002096">
    <property type="protein sequence ID" value="GAA0153003.1"/>
    <property type="molecule type" value="Genomic_DNA"/>
</dbReference>
<accession>A0AAV3PS16</accession>
<dbReference type="Pfam" id="PF13456">
    <property type="entry name" value="RVT_3"/>
    <property type="match status" value="1"/>
</dbReference>
<comment type="caution">
    <text evidence="2">The sequence shown here is derived from an EMBL/GenBank/DDBJ whole genome shotgun (WGS) entry which is preliminary data.</text>
</comment>
<evidence type="ECO:0000259" key="1">
    <source>
        <dbReference type="PROSITE" id="PS50879"/>
    </source>
</evidence>
<keyword evidence="3" id="KW-1185">Reference proteome</keyword>
<protein>
    <recommendedName>
        <fullName evidence="1">RNase H type-1 domain-containing protein</fullName>
    </recommendedName>
</protein>
<dbReference type="PANTHER" id="PTHR48475">
    <property type="entry name" value="RIBONUCLEASE H"/>
    <property type="match status" value="1"/>
</dbReference>
<evidence type="ECO:0000313" key="2">
    <source>
        <dbReference type="EMBL" id="GAA0153003.1"/>
    </source>
</evidence>
<dbReference type="GO" id="GO:0003676">
    <property type="term" value="F:nucleic acid binding"/>
    <property type="evidence" value="ECO:0007669"/>
    <property type="project" value="InterPro"/>
</dbReference>
<dbReference type="PROSITE" id="PS50879">
    <property type="entry name" value="RNASE_H_1"/>
    <property type="match status" value="1"/>
</dbReference>
<gene>
    <name evidence="2" type="ORF">LIER_11342</name>
</gene>
<organism evidence="2 3">
    <name type="scientific">Lithospermum erythrorhizon</name>
    <name type="common">Purple gromwell</name>
    <name type="synonym">Lithospermum officinale var. erythrorhizon</name>
    <dbReference type="NCBI Taxonomy" id="34254"/>
    <lineage>
        <taxon>Eukaryota</taxon>
        <taxon>Viridiplantae</taxon>
        <taxon>Streptophyta</taxon>
        <taxon>Embryophyta</taxon>
        <taxon>Tracheophyta</taxon>
        <taxon>Spermatophyta</taxon>
        <taxon>Magnoliopsida</taxon>
        <taxon>eudicotyledons</taxon>
        <taxon>Gunneridae</taxon>
        <taxon>Pentapetalae</taxon>
        <taxon>asterids</taxon>
        <taxon>lamiids</taxon>
        <taxon>Boraginales</taxon>
        <taxon>Boraginaceae</taxon>
        <taxon>Boraginoideae</taxon>
        <taxon>Lithospermeae</taxon>
        <taxon>Lithospermum</taxon>
    </lineage>
</organism>
<dbReference type="SUPFAM" id="SSF53098">
    <property type="entry name" value="Ribonuclease H-like"/>
    <property type="match status" value="1"/>
</dbReference>
<dbReference type="InterPro" id="IPR002156">
    <property type="entry name" value="RNaseH_domain"/>
</dbReference>
<evidence type="ECO:0000313" key="3">
    <source>
        <dbReference type="Proteomes" id="UP001454036"/>
    </source>
</evidence>
<dbReference type="GO" id="GO:0004523">
    <property type="term" value="F:RNA-DNA hybrid ribonuclease activity"/>
    <property type="evidence" value="ECO:0007669"/>
    <property type="project" value="InterPro"/>
</dbReference>